<feature type="domain" description="EamA" evidence="2">
    <location>
        <begin position="202"/>
        <end position="335"/>
    </location>
</feature>
<dbReference type="GO" id="GO:0016020">
    <property type="term" value="C:membrane"/>
    <property type="evidence" value="ECO:0007669"/>
    <property type="project" value="InterPro"/>
</dbReference>
<keyword evidence="4" id="KW-1185">Reference proteome</keyword>
<keyword evidence="1" id="KW-0812">Transmembrane</keyword>
<dbReference type="Proteomes" id="UP001234585">
    <property type="component" value="Plasmid unnamed1"/>
</dbReference>
<keyword evidence="1" id="KW-1133">Transmembrane helix</keyword>
<dbReference type="AlphaFoldDB" id="A0AA50CSM5"/>
<proteinExistence type="predicted"/>
<feature type="transmembrane region" description="Helical" evidence="1">
    <location>
        <begin position="150"/>
        <end position="167"/>
    </location>
</feature>
<geneLocation type="plasmid" evidence="3 4">
    <name>unnamed1</name>
</geneLocation>
<dbReference type="EMBL" id="CP132303">
    <property type="protein sequence ID" value="WLR99924.1"/>
    <property type="molecule type" value="Genomic_DNA"/>
</dbReference>
<feature type="transmembrane region" description="Helical" evidence="1">
    <location>
        <begin position="233"/>
        <end position="252"/>
    </location>
</feature>
<dbReference type="RefSeq" id="WP_306039289.1">
    <property type="nucleotide sequence ID" value="NZ_CP132303.1"/>
</dbReference>
<gene>
    <name evidence="3" type="ORF">Q9313_17715</name>
</gene>
<feature type="transmembrane region" description="Helical" evidence="1">
    <location>
        <begin position="319"/>
        <end position="335"/>
    </location>
</feature>
<dbReference type="Pfam" id="PF00892">
    <property type="entry name" value="EamA"/>
    <property type="match status" value="2"/>
</dbReference>
<dbReference type="PANTHER" id="PTHR22911:SF76">
    <property type="entry name" value="EAMA DOMAIN-CONTAINING PROTEIN"/>
    <property type="match status" value="1"/>
</dbReference>
<feature type="transmembrane region" description="Helical" evidence="1">
    <location>
        <begin position="119"/>
        <end position="138"/>
    </location>
</feature>
<evidence type="ECO:0000256" key="1">
    <source>
        <dbReference type="SAM" id="Phobius"/>
    </source>
</evidence>
<feature type="transmembrane region" description="Helical" evidence="1">
    <location>
        <begin position="174"/>
        <end position="196"/>
    </location>
</feature>
<sequence length="338" mass="35347">MTGRRPKPVALPPLAADISGEYAACLWLKPLRSDNAHGIAASWTSALSPVASPSHARLALIALLVGGIAIGGSPIFVRFSEVGPMATAFWRVALALVPFFIVSRALPQADERPSGLRDRLFLFLPGIFLAADLGSWHLSLHMTSVANATLFANVAPVFVTLGSWLLFRTTITPVFLAGLALALIGVVVLKGGPAALGGGQMAGDATAVVAAMFYAGYMLSIGHLRARFSTSRIMVWTTFAAMTCMLPVAFFLEADLAPATLFGWGMLLGLALISHVGGQGLVTYALAYLPTAFSSLTLLLQPVVAALLAWLLLGEPVGLMQAIGGAIVLFGILVARRG</sequence>
<dbReference type="InterPro" id="IPR037185">
    <property type="entry name" value="EmrE-like"/>
</dbReference>
<feature type="domain" description="EamA" evidence="2">
    <location>
        <begin position="59"/>
        <end position="189"/>
    </location>
</feature>
<dbReference type="SUPFAM" id="SSF103481">
    <property type="entry name" value="Multidrug resistance efflux transporter EmrE"/>
    <property type="match status" value="2"/>
</dbReference>
<accession>A0AA50CSM5</accession>
<organism evidence="3 4">
    <name type="scientific">Shinella sumterensis</name>
    <dbReference type="NCBI Taxonomy" id="1967501"/>
    <lineage>
        <taxon>Bacteria</taxon>
        <taxon>Pseudomonadati</taxon>
        <taxon>Pseudomonadota</taxon>
        <taxon>Alphaproteobacteria</taxon>
        <taxon>Hyphomicrobiales</taxon>
        <taxon>Rhizobiaceae</taxon>
        <taxon>Shinella</taxon>
    </lineage>
</organism>
<evidence type="ECO:0000259" key="2">
    <source>
        <dbReference type="Pfam" id="PF00892"/>
    </source>
</evidence>
<reference evidence="3 4" key="1">
    <citation type="submission" date="2023-08" db="EMBL/GenBank/DDBJ databases">
        <title>Pathogen: clinical or host-associated sample.</title>
        <authorList>
            <person name="Hergert J."/>
            <person name="Casey R."/>
            <person name="Wagner J."/>
            <person name="Young E.L."/>
            <person name="Oakeson K.F."/>
        </authorList>
    </citation>
    <scope>NUCLEOTIDE SEQUENCE [LARGE SCALE GENOMIC DNA]</scope>
    <source>
        <strain evidence="3 4">1760953</strain>
        <plasmid evidence="3 4">unnamed1</plasmid>
    </source>
</reference>
<dbReference type="PANTHER" id="PTHR22911">
    <property type="entry name" value="ACYL-MALONYL CONDENSING ENZYME-RELATED"/>
    <property type="match status" value="1"/>
</dbReference>
<keyword evidence="1" id="KW-0472">Membrane</keyword>
<protein>
    <submittedName>
        <fullName evidence="3">DMT family transporter</fullName>
    </submittedName>
</protein>
<feature type="transmembrane region" description="Helical" evidence="1">
    <location>
        <begin position="88"/>
        <end position="107"/>
    </location>
</feature>
<feature type="transmembrane region" description="Helical" evidence="1">
    <location>
        <begin position="296"/>
        <end position="313"/>
    </location>
</feature>
<feature type="transmembrane region" description="Helical" evidence="1">
    <location>
        <begin position="58"/>
        <end position="76"/>
    </location>
</feature>
<feature type="transmembrane region" description="Helical" evidence="1">
    <location>
        <begin position="202"/>
        <end position="221"/>
    </location>
</feature>
<keyword evidence="3" id="KW-0614">Plasmid</keyword>
<dbReference type="InterPro" id="IPR000620">
    <property type="entry name" value="EamA_dom"/>
</dbReference>
<evidence type="ECO:0000313" key="3">
    <source>
        <dbReference type="EMBL" id="WLR99924.1"/>
    </source>
</evidence>
<feature type="transmembrane region" description="Helical" evidence="1">
    <location>
        <begin position="264"/>
        <end position="289"/>
    </location>
</feature>
<evidence type="ECO:0000313" key="4">
    <source>
        <dbReference type="Proteomes" id="UP001234585"/>
    </source>
</evidence>
<name>A0AA50CSM5_9HYPH</name>